<keyword evidence="6" id="KW-1185">Reference proteome</keyword>
<evidence type="ECO:0000256" key="1">
    <source>
        <dbReference type="ARBA" id="ARBA00022741"/>
    </source>
</evidence>
<dbReference type="HAMAP" id="MF_01919">
    <property type="entry name" value="ZapE"/>
    <property type="match status" value="1"/>
</dbReference>
<protein>
    <recommendedName>
        <fullName evidence="3">Cell division protein ZapE</fullName>
    </recommendedName>
    <alternativeName>
        <fullName evidence="3">Z ring-associated protein ZapE</fullName>
    </alternativeName>
</protein>
<keyword evidence="3" id="KW-0378">Hydrolase</keyword>
<dbReference type="PANTHER" id="PTHR12169:SF6">
    <property type="entry name" value="AFG1-LIKE ATPASE"/>
    <property type="match status" value="1"/>
</dbReference>
<name>A0A0C4WP54_9GAMM</name>
<dbReference type="InterPro" id="IPR027417">
    <property type="entry name" value="P-loop_NTPase"/>
</dbReference>
<dbReference type="GO" id="GO:0032153">
    <property type="term" value="C:cell division site"/>
    <property type="evidence" value="ECO:0007669"/>
    <property type="project" value="TreeGrafter"/>
</dbReference>
<sequence length="400" mass="45694">MNDLTTFPTAEGAAKAASPRLDADSAMTPLERYQADLKRPDFFHDAAQENAVRHLQRLYDELISAGPQGPAAGSKLGLFDRLLGKKPQSLQKGPVKGIYFWGGVGRGKTYLVDTFYDALPFEQKMRTHFHRFMKRVHEEMKTLKGEKNPLTIIAQRFASEARVICFDEFFVSDITDAMILATLLEELFKNGVSLVATSNIVPDGLYKDGLQRARFLPAIALLKEHTEIVNVDSGIDYRLRALEQAELYHWPLDAEAERSLERSFNSLLTEHCAVKDNDVLLIESREIRARKTANDVAWFEFRELCDGPRSQNDYIELGKIFEAVLLSNVEQMNVSKDDMARRFINLVDEFYDRNVKLIISAEVELKDLYAGGRLEFEFQRTLSRLLEMQSHEFLARPHKP</sequence>
<reference evidence="5 6" key="1">
    <citation type="journal article" date="2015" name="PLoS ONE">
        <title>Azotobacter Genomes: The Genome of Azotobacter chroococcum NCIMB 8003 (ATCC 4412).</title>
        <authorList>
            <person name="Robson R.L."/>
            <person name="Jones R."/>
            <person name="Robson R.M."/>
            <person name="Schwartz A."/>
            <person name="Richardson T.H."/>
        </authorList>
    </citation>
    <scope>NUCLEOTIDE SEQUENCE [LARGE SCALE GENOMIC DNA]</scope>
    <source>
        <strain evidence="5 6">NCIMB 8003</strain>
    </source>
</reference>
<comment type="subunit">
    <text evidence="3">Interacts with FtsZ.</text>
</comment>
<dbReference type="GO" id="GO:0005524">
    <property type="term" value="F:ATP binding"/>
    <property type="evidence" value="ECO:0007669"/>
    <property type="project" value="UniProtKB-UniRule"/>
</dbReference>
<comment type="function">
    <text evidence="3">Reduces the stability of FtsZ polymers in the presence of ATP.</text>
</comment>
<dbReference type="GO" id="GO:0016887">
    <property type="term" value="F:ATP hydrolysis activity"/>
    <property type="evidence" value="ECO:0007669"/>
    <property type="project" value="UniProtKB-UniRule"/>
</dbReference>
<dbReference type="GO" id="GO:0005737">
    <property type="term" value="C:cytoplasm"/>
    <property type="evidence" value="ECO:0007669"/>
    <property type="project" value="UniProtKB-SubCell"/>
</dbReference>
<keyword evidence="3" id="KW-0963">Cytoplasm</keyword>
<evidence type="ECO:0000256" key="4">
    <source>
        <dbReference type="SAM" id="MobiDB-lite"/>
    </source>
</evidence>
<evidence type="ECO:0000256" key="3">
    <source>
        <dbReference type="HAMAP-Rule" id="MF_01919"/>
    </source>
</evidence>
<dbReference type="STRING" id="1328314.Achr_29660"/>
<dbReference type="GO" id="GO:0051301">
    <property type="term" value="P:cell division"/>
    <property type="evidence" value="ECO:0007669"/>
    <property type="project" value="UniProtKB-UniRule"/>
</dbReference>
<dbReference type="FunFam" id="3.40.50.300:FF:001019">
    <property type="entry name" value="Cell division protein ZapE"/>
    <property type="match status" value="1"/>
</dbReference>
<gene>
    <name evidence="3" type="primary">zapE</name>
    <name evidence="5" type="ORF">Achr_29660</name>
</gene>
<feature type="region of interest" description="Disordered" evidence="4">
    <location>
        <begin position="1"/>
        <end position="21"/>
    </location>
</feature>
<dbReference type="Pfam" id="PF03969">
    <property type="entry name" value="AFG1_ATPase"/>
    <property type="match status" value="1"/>
</dbReference>
<dbReference type="KEGG" id="acx:Achr_29660"/>
<dbReference type="SUPFAM" id="SSF52540">
    <property type="entry name" value="P-loop containing nucleoside triphosphate hydrolases"/>
    <property type="match status" value="1"/>
</dbReference>
<evidence type="ECO:0000313" key="6">
    <source>
        <dbReference type="Proteomes" id="UP000068210"/>
    </source>
</evidence>
<proteinExistence type="inferred from homology"/>
<comment type="similarity">
    <text evidence="3">Belongs to the AFG1 ATPase family. ZapE subfamily.</text>
</comment>
<dbReference type="EMBL" id="CP010415">
    <property type="protein sequence ID" value="AJE22379.1"/>
    <property type="molecule type" value="Genomic_DNA"/>
</dbReference>
<keyword evidence="1 3" id="KW-0547">Nucleotide-binding</keyword>
<keyword evidence="2 3" id="KW-0067">ATP-binding</keyword>
<comment type="subcellular location">
    <subcellularLocation>
        <location evidence="3">Cytoplasm</location>
    </subcellularLocation>
</comment>
<dbReference type="Gene3D" id="3.40.50.300">
    <property type="entry name" value="P-loop containing nucleotide triphosphate hydrolases"/>
    <property type="match status" value="1"/>
</dbReference>
<dbReference type="NCBIfam" id="NF040713">
    <property type="entry name" value="ZapE"/>
    <property type="match status" value="1"/>
</dbReference>
<dbReference type="AlphaFoldDB" id="A0A0C4WP54"/>
<keyword evidence="3" id="KW-0131">Cell cycle</keyword>
<dbReference type="Proteomes" id="UP000068210">
    <property type="component" value="Chromosome"/>
</dbReference>
<evidence type="ECO:0000256" key="2">
    <source>
        <dbReference type="ARBA" id="ARBA00022840"/>
    </source>
</evidence>
<dbReference type="HOGENOM" id="CLU_008681_0_4_6"/>
<dbReference type="InterPro" id="IPR005654">
    <property type="entry name" value="ATPase_AFG1-like"/>
</dbReference>
<dbReference type="InterPro" id="IPR030870">
    <property type="entry name" value="ZapE"/>
</dbReference>
<organism evidence="5 6">
    <name type="scientific">Azotobacter chroococcum NCIMB 8003</name>
    <dbReference type="NCBI Taxonomy" id="1328314"/>
    <lineage>
        <taxon>Bacteria</taxon>
        <taxon>Pseudomonadati</taxon>
        <taxon>Pseudomonadota</taxon>
        <taxon>Gammaproteobacteria</taxon>
        <taxon>Pseudomonadales</taxon>
        <taxon>Pseudomonadaceae</taxon>
        <taxon>Azotobacter</taxon>
    </lineage>
</organism>
<dbReference type="PANTHER" id="PTHR12169">
    <property type="entry name" value="ATPASE N2B"/>
    <property type="match status" value="1"/>
</dbReference>
<feature type="binding site" evidence="3">
    <location>
        <begin position="102"/>
        <end position="109"/>
    </location>
    <ligand>
        <name>ATP</name>
        <dbReference type="ChEBI" id="CHEBI:30616"/>
    </ligand>
</feature>
<keyword evidence="3" id="KW-0132">Cell division</keyword>
<accession>A0A0C4WP54</accession>
<evidence type="ECO:0000313" key="5">
    <source>
        <dbReference type="EMBL" id="AJE22379.1"/>
    </source>
</evidence>